<feature type="domain" description="PilZ" evidence="1">
    <location>
        <begin position="152"/>
        <end position="241"/>
    </location>
</feature>
<dbReference type="Pfam" id="PF07238">
    <property type="entry name" value="PilZ"/>
    <property type="match status" value="2"/>
</dbReference>
<comment type="caution">
    <text evidence="2">The sequence shown here is derived from an EMBL/GenBank/DDBJ whole genome shotgun (WGS) entry which is preliminary data.</text>
</comment>
<reference evidence="2 3" key="1">
    <citation type="submission" date="2023-09" db="EMBL/GenBank/DDBJ databases">
        <authorList>
            <person name="Rey-Velasco X."/>
        </authorList>
    </citation>
    <scope>NUCLEOTIDE SEQUENCE [LARGE SCALE GENOMIC DNA]</scope>
    <source>
        <strain evidence="2 3">W409</strain>
    </source>
</reference>
<protein>
    <submittedName>
        <fullName evidence="2">PilZ domain-containing protein</fullName>
    </submittedName>
</protein>
<evidence type="ECO:0000259" key="1">
    <source>
        <dbReference type="Pfam" id="PF07238"/>
    </source>
</evidence>
<dbReference type="EMBL" id="JAVRIE010000007">
    <property type="protein sequence ID" value="MDT0583926.1"/>
    <property type="molecule type" value="Genomic_DNA"/>
</dbReference>
<accession>A0AAW8R709</accession>
<gene>
    <name evidence="2" type="ORF">RM544_15345</name>
</gene>
<name>A0AAW8R709_9ALTE</name>
<dbReference type="RefSeq" id="WP_311362700.1">
    <property type="nucleotide sequence ID" value="NZ_JAVRIE010000007.1"/>
</dbReference>
<evidence type="ECO:0000313" key="3">
    <source>
        <dbReference type="Proteomes" id="UP001249020"/>
    </source>
</evidence>
<dbReference type="InterPro" id="IPR009875">
    <property type="entry name" value="PilZ_domain"/>
</dbReference>
<proteinExistence type="predicted"/>
<dbReference type="Proteomes" id="UP001249020">
    <property type="component" value="Unassembled WGS sequence"/>
</dbReference>
<dbReference type="GO" id="GO:0035438">
    <property type="term" value="F:cyclic-di-GMP binding"/>
    <property type="evidence" value="ECO:0007669"/>
    <property type="project" value="InterPro"/>
</dbReference>
<dbReference type="AlphaFoldDB" id="A0AAW8R709"/>
<feature type="domain" description="PilZ" evidence="1">
    <location>
        <begin position="499"/>
        <end position="597"/>
    </location>
</feature>
<evidence type="ECO:0000313" key="2">
    <source>
        <dbReference type="EMBL" id="MDT0583926.1"/>
    </source>
</evidence>
<sequence>MSNELSEYRALINKLAPMLEQAAFKRLFEDVTKDLSNEKRFLIKMEIQRLAKPCLRVLDLRSKVPQPCEFVTYKGITHYLDAKSSKLFEEQTRAYGKYTFGVYEAVLALAEQQSHHTSVFNHLVSNEQVSPTDRNGTQYLAETEPLLDIAHRYEERMNFVVLVEVFLPDNQSFFATTVDISLHGLKLKLKEASQIHALQENTTLSVIFRGFSADSDLRKTAVEYQLVQITGQEEQARLHLERDHNRYPSLFDDYLRKLIKTNKRRYKVNLDNVVAAIENKIYEQAFSSTAPGLPVFIDTQDKDEPVAKFACVNGSNKEILDYWLDEDDEQNIGFLLNSSRLNTLFGSYPSASSLWVYAFTHIKDGKIYFYSATTNELDANPELKSVFLSYASRRVSWRVYRLSYDVVDPKMAHVPTSLPNGINKKIDRLNKKISPRLESKLQHITTMITVSDVSHLVGQQCYQKIELERDKVKELAVFGHPRNKPPEPVLSFRYKQQELRKETRYKLRSSVELSTYSDTISGISEDCSVSGLKIELDLPYEQRINSRVSVSFPKLQKKTTQFVLEDLKYRVRHISYDKLVLHLEAISEHELSVAEQFFTALIENNKDKLKTISNEETVPGMGHALRCLHAKHSSEFCAFIGKQKGSYYPLRVIFENRNAAWAALLKHQRPSPKLNLSWLFQDKHKSNAFVRDALRTLRVDSRPTQAELYVAYDPRNHDIENAITAHWENELATHRSKLQFIKAARERGEFFAFSVFINKSARPDVSLLEQELSYLTRYAVHKAKLLEEYMWDISGQVFLSDITDEFLFRYQVHK</sequence>
<organism evidence="2 3">
    <name type="scientific">Brumicola blandensis</name>
    <dbReference type="NCBI Taxonomy" id="3075611"/>
    <lineage>
        <taxon>Bacteria</taxon>
        <taxon>Pseudomonadati</taxon>
        <taxon>Pseudomonadota</taxon>
        <taxon>Gammaproteobacteria</taxon>
        <taxon>Alteromonadales</taxon>
        <taxon>Alteromonadaceae</taxon>
        <taxon>Brumicola</taxon>
    </lineage>
</organism>
<keyword evidence="3" id="KW-1185">Reference proteome</keyword>